<name>A0ABQ8E2K9_BRANA</name>
<proteinExistence type="predicted"/>
<gene>
    <name evidence="1" type="ORF">HID58_012966</name>
</gene>
<reference evidence="1 2" key="1">
    <citation type="submission" date="2021-05" db="EMBL/GenBank/DDBJ databases">
        <title>Genome Assembly of Synthetic Allotetraploid Brassica napus Reveals Homoeologous Exchanges between Subgenomes.</title>
        <authorList>
            <person name="Davis J.T."/>
        </authorList>
    </citation>
    <scope>NUCLEOTIDE SEQUENCE [LARGE SCALE GENOMIC DNA]</scope>
    <source>
        <strain evidence="2">cv. Da-Ae</strain>
        <tissue evidence="1">Seedling</tissue>
    </source>
</reference>
<keyword evidence="2" id="KW-1185">Reference proteome</keyword>
<organism evidence="1 2">
    <name type="scientific">Brassica napus</name>
    <name type="common">Rape</name>
    <dbReference type="NCBI Taxonomy" id="3708"/>
    <lineage>
        <taxon>Eukaryota</taxon>
        <taxon>Viridiplantae</taxon>
        <taxon>Streptophyta</taxon>
        <taxon>Embryophyta</taxon>
        <taxon>Tracheophyta</taxon>
        <taxon>Spermatophyta</taxon>
        <taxon>Magnoliopsida</taxon>
        <taxon>eudicotyledons</taxon>
        <taxon>Gunneridae</taxon>
        <taxon>Pentapetalae</taxon>
        <taxon>rosids</taxon>
        <taxon>malvids</taxon>
        <taxon>Brassicales</taxon>
        <taxon>Brassicaceae</taxon>
        <taxon>Brassiceae</taxon>
        <taxon>Brassica</taxon>
    </lineage>
</organism>
<accession>A0ABQ8E2K9</accession>
<evidence type="ECO:0000313" key="1">
    <source>
        <dbReference type="EMBL" id="KAH0935849.1"/>
    </source>
</evidence>
<sequence length="105" mass="12091">MRNPPPPSLLSLTVNAALLYISRINDLSHLPEHIVLELFECKVKSFCARRTLKAGKLNERVLRVFMATGNEEVFAIIADLKIKIDLTPIVPTRCDEKFRMNWSRR</sequence>
<dbReference type="Proteomes" id="UP000824890">
    <property type="component" value="Unassembled WGS sequence"/>
</dbReference>
<comment type="caution">
    <text evidence="1">The sequence shown here is derived from an EMBL/GenBank/DDBJ whole genome shotgun (WGS) entry which is preliminary data.</text>
</comment>
<protein>
    <submittedName>
        <fullName evidence="1">Uncharacterized protein</fullName>
    </submittedName>
</protein>
<dbReference type="EMBL" id="JAGKQM010000003">
    <property type="protein sequence ID" value="KAH0935849.1"/>
    <property type="molecule type" value="Genomic_DNA"/>
</dbReference>
<evidence type="ECO:0000313" key="2">
    <source>
        <dbReference type="Proteomes" id="UP000824890"/>
    </source>
</evidence>